<dbReference type="InterPro" id="IPR011765">
    <property type="entry name" value="Pept_M16_N"/>
</dbReference>
<comment type="caution">
    <text evidence="2">The sequence shown here is derived from an EMBL/GenBank/DDBJ whole genome shotgun (WGS) entry which is preliminary data.</text>
</comment>
<keyword evidence="2" id="KW-0645">Protease</keyword>
<dbReference type="Pfam" id="PF05193">
    <property type="entry name" value="Peptidase_M16_C"/>
    <property type="match status" value="1"/>
</dbReference>
<dbReference type="GO" id="GO:0004222">
    <property type="term" value="F:metalloendopeptidase activity"/>
    <property type="evidence" value="ECO:0007669"/>
    <property type="project" value="TreeGrafter"/>
</dbReference>
<evidence type="ECO:0000313" key="2">
    <source>
        <dbReference type="EMBL" id="KAJ3433190.1"/>
    </source>
</evidence>
<dbReference type="PANTHER" id="PTHR43016:SF13">
    <property type="entry name" value="PRESEQUENCE PROTEASE, MITOCHONDRIAL"/>
    <property type="match status" value="1"/>
</dbReference>
<dbReference type="SMART" id="SM01264">
    <property type="entry name" value="M16C_associated"/>
    <property type="match status" value="1"/>
</dbReference>
<sequence>MLSRLSKSLNFRNFSTNLRLNQTISGWTVNKITKLKDFKNSTLIELGHEIGSKFLHYDTPDQENFFSATFRTIPNNSKGIPHILEHLSLCGSDKYPIRDPFFAMIQRSISNYMNAWTNHDYTSYLFSSQHEKDFYNLMDVFTDACFFPRLNVNDFKQESWRYDFNLGDEKTIKNLQYKGVVFNEMKGTVNSFDHFYEHNLFQNLLPDTMYRNSSGGDPLEIINLQYQELVDFHKKFYHPNNCYFFSYGNFNLVKQLEFLSSNPLKKYFKKHSKRKFPLFKKAKSQGELAKGHSKKTEKELQEEINLLYQKELQSPIRKTIKCAASILKSYNCTGPDDEREVAISINYNLGHITDPEQRFALGVLIRLLLQGQSSPLYKIIDTGITSGYLSETGLDSSTYNDLLIIGFEKVCVKNIDLVIEKIDAQIRQFCEQLGNLNNKDSANGDKVVGGDGDGDGDINKRLERVIHQIEINEKQIKIGKGIGLMSKVSLWIHNKSIFESFNISENIKKLRSNIQNKSNYLGDLLKKYLINNKSKLELIIQPDQSLENEIENKLNDQIELAKDQMKNKTKLFKKILKQSKQLEEYQSQINDFSVLPSIGVNDISKKIPNNYPIDLVRQVDGVPLKFVFQDTNSFIYMDLNYTLPSNGLFPKNLQPYLPLYSMCVSQLGTQKLNRKQLSDEKLSSTTYLGSDTFLKTDINDSMKFSQGINFSSGCIKSKLGKMSDLLYQVIFETNFFQDLKHIERLVKQSYGSFSGSVASSGHVYALSLSRSQLSEQSRLNELMSGYTQLQFLQSILENPNWLEVASIFQQIHQIVLQYGELRPMIICEKNEIDSVISSLGTIIKSSSLHSLNSQKQVIQSASKIETKIPEISSYVDLPFPVNYVARSYKTNLNFLSKKVAAFLVLAPLYRANFLHPWIREIGGAYGAGAVFKPINGIFSFYTYRDPNTTKSLSSFDKVIKTCQNGEFDDKSIELAKFELFSSLDSPIGITDRGKGAFWGITKEMKQQMRDNIFKVNKYDLINASNILDNSKHSSSIIGKVPKDFK</sequence>
<dbReference type="InterPro" id="IPR055130">
    <property type="entry name" value="PreP_C"/>
</dbReference>
<accession>A0AAV7YWF6</accession>
<keyword evidence="2" id="KW-0378">Hydrolase</keyword>
<dbReference type="Pfam" id="PF08367">
    <property type="entry name" value="M16C_assoc"/>
    <property type="match status" value="1"/>
</dbReference>
<dbReference type="Gene3D" id="3.30.830.10">
    <property type="entry name" value="Metalloenzyme, LuxS/M16 peptidase-like"/>
    <property type="match status" value="4"/>
</dbReference>
<dbReference type="Pfam" id="PF00675">
    <property type="entry name" value="Peptidase_M16"/>
    <property type="match status" value="1"/>
</dbReference>
<dbReference type="Pfam" id="PF22516">
    <property type="entry name" value="PreP_C"/>
    <property type="match status" value="1"/>
</dbReference>
<organism evidence="2 3">
    <name type="scientific">Anaeramoeba flamelloides</name>
    <dbReference type="NCBI Taxonomy" id="1746091"/>
    <lineage>
        <taxon>Eukaryota</taxon>
        <taxon>Metamonada</taxon>
        <taxon>Anaeramoebidae</taxon>
        <taxon>Anaeramoeba</taxon>
    </lineage>
</organism>
<gene>
    <name evidence="2" type="ORF">M0812_22143</name>
</gene>
<dbReference type="GO" id="GO:0046872">
    <property type="term" value="F:metal ion binding"/>
    <property type="evidence" value="ECO:0007669"/>
    <property type="project" value="InterPro"/>
</dbReference>
<dbReference type="InterPro" id="IPR011249">
    <property type="entry name" value="Metalloenz_LuxS/M16"/>
</dbReference>
<name>A0AAV7YWF6_9EUKA</name>
<evidence type="ECO:0000313" key="3">
    <source>
        <dbReference type="Proteomes" id="UP001146793"/>
    </source>
</evidence>
<dbReference type="InterPro" id="IPR013578">
    <property type="entry name" value="Peptidase_M16C_assoc"/>
</dbReference>
<dbReference type="FunFam" id="3.30.830.10:FF:000011">
    <property type="entry name" value="Presequence protease, mitochondrial"/>
    <property type="match status" value="1"/>
</dbReference>
<feature type="domain" description="Peptidase M16C associated" evidence="1">
    <location>
        <begin position="540"/>
        <end position="795"/>
    </location>
</feature>
<dbReference type="AlphaFoldDB" id="A0AAV7YWF6"/>
<dbReference type="GO" id="GO:0016485">
    <property type="term" value="P:protein processing"/>
    <property type="evidence" value="ECO:0007669"/>
    <property type="project" value="TreeGrafter"/>
</dbReference>
<dbReference type="EMBL" id="JANTQA010000047">
    <property type="protein sequence ID" value="KAJ3433190.1"/>
    <property type="molecule type" value="Genomic_DNA"/>
</dbReference>
<dbReference type="SUPFAM" id="SSF63411">
    <property type="entry name" value="LuxS/MPP-like metallohydrolase"/>
    <property type="match status" value="4"/>
</dbReference>
<protein>
    <submittedName>
        <fullName evidence="2">Presequence protease</fullName>
    </submittedName>
</protein>
<proteinExistence type="predicted"/>
<reference evidence="2" key="1">
    <citation type="submission" date="2022-08" db="EMBL/GenBank/DDBJ databases">
        <title>Novel sulphate-reducing endosymbionts in the free-living metamonad Anaeramoeba.</title>
        <authorList>
            <person name="Jerlstrom-Hultqvist J."/>
            <person name="Cepicka I."/>
            <person name="Gallot-Lavallee L."/>
            <person name="Salas-Leiva D."/>
            <person name="Curtis B.A."/>
            <person name="Zahonova K."/>
            <person name="Pipaliya S."/>
            <person name="Dacks J."/>
            <person name="Roger A.J."/>
        </authorList>
    </citation>
    <scope>NUCLEOTIDE SEQUENCE</scope>
    <source>
        <strain evidence="2">Busselton2</strain>
    </source>
</reference>
<dbReference type="Proteomes" id="UP001146793">
    <property type="component" value="Unassembled WGS sequence"/>
</dbReference>
<dbReference type="InterPro" id="IPR007863">
    <property type="entry name" value="Peptidase_M16_C"/>
</dbReference>
<dbReference type="PANTHER" id="PTHR43016">
    <property type="entry name" value="PRESEQUENCE PROTEASE"/>
    <property type="match status" value="1"/>
</dbReference>
<evidence type="ECO:0000259" key="1">
    <source>
        <dbReference type="SMART" id="SM01264"/>
    </source>
</evidence>